<evidence type="ECO:0000313" key="2">
    <source>
        <dbReference type="EMBL" id="GFR43268.1"/>
    </source>
</evidence>
<feature type="compositionally biased region" description="Low complexity" evidence="1">
    <location>
        <begin position="634"/>
        <end position="653"/>
    </location>
</feature>
<dbReference type="InterPro" id="IPR051647">
    <property type="entry name" value="Mediator_comp_sub12"/>
</dbReference>
<dbReference type="GO" id="GO:0003713">
    <property type="term" value="F:transcription coactivator activity"/>
    <property type="evidence" value="ECO:0007669"/>
    <property type="project" value="TreeGrafter"/>
</dbReference>
<dbReference type="Proteomes" id="UP001054857">
    <property type="component" value="Unassembled WGS sequence"/>
</dbReference>
<protein>
    <submittedName>
        <fullName evidence="2">Uncharacterized protein</fullName>
    </submittedName>
</protein>
<reference evidence="2 3" key="1">
    <citation type="journal article" date="2021" name="Sci. Rep.">
        <title>Genome sequencing of the multicellular alga Astrephomene provides insights into convergent evolution of germ-soma differentiation.</title>
        <authorList>
            <person name="Yamashita S."/>
            <person name="Yamamoto K."/>
            <person name="Matsuzaki R."/>
            <person name="Suzuki S."/>
            <person name="Yamaguchi H."/>
            <person name="Hirooka S."/>
            <person name="Minakuchi Y."/>
            <person name="Miyagishima S."/>
            <person name="Kawachi M."/>
            <person name="Toyoda A."/>
            <person name="Nozaki H."/>
        </authorList>
    </citation>
    <scope>NUCLEOTIDE SEQUENCE [LARGE SCALE GENOMIC DNA]</scope>
    <source>
        <strain evidence="2 3">NIES-4017</strain>
    </source>
</reference>
<organism evidence="2 3">
    <name type="scientific">Astrephomene gubernaculifera</name>
    <dbReference type="NCBI Taxonomy" id="47775"/>
    <lineage>
        <taxon>Eukaryota</taxon>
        <taxon>Viridiplantae</taxon>
        <taxon>Chlorophyta</taxon>
        <taxon>core chlorophytes</taxon>
        <taxon>Chlorophyceae</taxon>
        <taxon>CS clade</taxon>
        <taxon>Chlamydomonadales</taxon>
        <taxon>Astrephomenaceae</taxon>
        <taxon>Astrephomene</taxon>
    </lineage>
</organism>
<dbReference type="PANTHER" id="PTHR46007:SF11">
    <property type="entry name" value="MEDIATOR OF RNA POLYMERASE II TRANSCRIPTION SUBUNIT 12"/>
    <property type="match status" value="1"/>
</dbReference>
<feature type="compositionally biased region" description="Basic and acidic residues" evidence="1">
    <location>
        <begin position="910"/>
        <end position="920"/>
    </location>
</feature>
<dbReference type="Pfam" id="PF04720">
    <property type="entry name" value="PDDEXK_6"/>
    <property type="match status" value="1"/>
</dbReference>
<dbReference type="PANTHER" id="PTHR46007">
    <property type="entry name" value="MEDIATOR OF RNA POLYMERASE II TRANSCRIPTION SUBUNIT 12"/>
    <property type="match status" value="1"/>
</dbReference>
<feature type="non-terminal residue" evidence="2">
    <location>
        <position position="927"/>
    </location>
</feature>
<dbReference type="EMBL" id="BMAR01000005">
    <property type="protein sequence ID" value="GFR43268.1"/>
    <property type="molecule type" value="Genomic_DNA"/>
</dbReference>
<proteinExistence type="predicted"/>
<dbReference type="AlphaFoldDB" id="A0AAD3DME6"/>
<accession>A0AAD3DME6</accession>
<feature type="region of interest" description="Disordered" evidence="1">
    <location>
        <begin position="68"/>
        <end position="108"/>
    </location>
</feature>
<keyword evidence="3" id="KW-1185">Reference proteome</keyword>
<feature type="compositionally biased region" description="Low complexity" evidence="1">
    <location>
        <begin position="881"/>
        <end position="892"/>
    </location>
</feature>
<name>A0AAD3DME6_9CHLO</name>
<feature type="compositionally biased region" description="Basic and acidic residues" evidence="1">
    <location>
        <begin position="82"/>
        <end position="91"/>
    </location>
</feature>
<feature type="region of interest" description="Disordered" evidence="1">
    <location>
        <begin position="626"/>
        <end position="654"/>
    </location>
</feature>
<evidence type="ECO:0000256" key="1">
    <source>
        <dbReference type="SAM" id="MobiDB-lite"/>
    </source>
</evidence>
<feature type="region of interest" description="Disordered" evidence="1">
    <location>
        <begin position="878"/>
        <end position="927"/>
    </location>
</feature>
<gene>
    <name evidence="2" type="ORF">Agub_g4330</name>
</gene>
<evidence type="ECO:0000313" key="3">
    <source>
        <dbReference type="Proteomes" id="UP001054857"/>
    </source>
</evidence>
<dbReference type="GO" id="GO:0045944">
    <property type="term" value="P:positive regulation of transcription by RNA polymerase II"/>
    <property type="evidence" value="ECO:0007669"/>
    <property type="project" value="TreeGrafter"/>
</dbReference>
<dbReference type="InterPro" id="IPR006502">
    <property type="entry name" value="PDDEXK-like"/>
</dbReference>
<comment type="caution">
    <text evidence="2">The sequence shown here is derived from an EMBL/GenBank/DDBJ whole genome shotgun (WGS) entry which is preliminary data.</text>
</comment>
<sequence length="927" mass="94409">MPTLTLCRRANSLPANAEELLASSPPSQRLPLVQDEDKAATSPAVAFPRSPSASATFSPVFDLELGGSCANTPQDHHHHRTSRYDRDRDRNCAGPAAVGRPQPALPTAASRHQVQLQRVALGAAAAPGLDRSRSDLQVMLSHHQGAKAAAAQGAEPLTPTGERLVELCKPSNELELDLARRLRAFRNARIVKPHSTTSTTTTAVPAAPVSSGSDTGSVLSTAAAGVAAAAPTGPTPGEVEALELELQSAGFVVRILDGTRLSKDARSCLRTLKHRFLVCLGWSPRAGQQQQQQRGVGLEGAGAGVGAAPLSQQQQQPPQQQQQVALTEPLVVEVRFREQFLIANPTRAYEHMLLALPVVFVGPLRRLDAAVELVAAEVAAVFRQAGRALPPWRTKGAMLSKWAPEQLAELGRIMQRVPLVQLGGSNGPLAPQRASSHASSGVYGFIDVEGAAPSAELDSSEDNVTPRSTSAPLETVRQALGGAAAAAAAAGAVGDSAASKGSLVDMEDGEVGQLVYDQASSISQPDLLADAGVVVGMRPADGPSPWMMPEGRIPVAPDTTATAAAAAAAAAAVAGIAGGGGVHPQPGGISGSKHGGTAAAGDSGCTLSFPLLPELVVPSSAALLGPLAPPTAPHPQHQQQLPGASSQQAQPQARSVFSPFATVSSPEWRECEGPGERDAVEVPQTASSMQLPEFTLKDAALGLAWHPHHPQQHQQHPHQQQLMIAAGRPAAAAMPQPTPPRAMPLQTAATAATRMTGPAAGGKPGYMLDLQPLASGALGLQNPAYAHAAAGVAATPCFPAAAHPANDPAAGAAAGKPGTTDTAASTAAGAAAAVAPPASGVFQMPDLLRITRRSSSDLSRAANKFKNAKSLLATALRRATGGSSSGKADGVSSSGGGSGAADGSVAQVGLDRESREKEGGRAGGSSN</sequence>
<feature type="region of interest" description="Disordered" evidence="1">
    <location>
        <begin position="21"/>
        <end position="53"/>
    </location>
</feature>
<dbReference type="GO" id="GO:0016592">
    <property type="term" value="C:mediator complex"/>
    <property type="evidence" value="ECO:0007669"/>
    <property type="project" value="TreeGrafter"/>
</dbReference>